<feature type="region of interest" description="Disordered" evidence="1">
    <location>
        <begin position="763"/>
        <end position="782"/>
    </location>
</feature>
<dbReference type="InterPro" id="IPR057037">
    <property type="entry name" value="TPR_rep_actino"/>
</dbReference>
<proteinExistence type="predicted"/>
<comment type="caution">
    <text evidence="3">The sequence shown here is derived from an EMBL/GenBank/DDBJ whole genome shotgun (WGS) entry which is preliminary data.</text>
</comment>
<protein>
    <recommendedName>
        <fullName evidence="2">TPR repeat domain-containing protein</fullName>
    </recommendedName>
</protein>
<feature type="region of interest" description="Disordered" evidence="1">
    <location>
        <begin position="93"/>
        <end position="114"/>
    </location>
</feature>
<evidence type="ECO:0000313" key="3">
    <source>
        <dbReference type="EMBL" id="MDS1270160.1"/>
    </source>
</evidence>
<evidence type="ECO:0000313" key="4">
    <source>
        <dbReference type="Proteomes" id="UP001250214"/>
    </source>
</evidence>
<dbReference type="Proteomes" id="UP001250214">
    <property type="component" value="Unassembled WGS sequence"/>
</dbReference>
<name>A0ABU2H4D7_9ACTN</name>
<accession>A0ABU2H4D7</accession>
<feature type="domain" description="TPR repeat" evidence="2">
    <location>
        <begin position="239"/>
        <end position="443"/>
    </location>
</feature>
<dbReference type="EMBL" id="JAVLVT010000003">
    <property type="protein sequence ID" value="MDS1270160.1"/>
    <property type="molecule type" value="Genomic_DNA"/>
</dbReference>
<evidence type="ECO:0000256" key="1">
    <source>
        <dbReference type="SAM" id="MobiDB-lite"/>
    </source>
</evidence>
<dbReference type="Pfam" id="PF23275">
    <property type="entry name" value="TPR_23"/>
    <property type="match status" value="1"/>
</dbReference>
<gene>
    <name evidence="3" type="ORF">RIF23_07620</name>
</gene>
<reference evidence="4" key="1">
    <citation type="submission" date="2023-07" db="EMBL/GenBank/DDBJ databases">
        <title>Novel species in the genus Lipingzhangella isolated from Sambhar Salt Lake.</title>
        <authorList>
            <person name="Jiya N."/>
            <person name="Kajale S."/>
            <person name="Sharma A."/>
        </authorList>
    </citation>
    <scope>NUCLEOTIDE SEQUENCE [LARGE SCALE GENOMIC DNA]</scope>
    <source>
        <strain evidence="4">LS1_29</strain>
    </source>
</reference>
<evidence type="ECO:0000259" key="2">
    <source>
        <dbReference type="Pfam" id="PF23275"/>
    </source>
</evidence>
<feature type="compositionally biased region" description="Acidic residues" evidence="1">
    <location>
        <begin position="773"/>
        <end position="782"/>
    </location>
</feature>
<sequence>MALEILGDTSETMHEFDAAATNFTDPIQWPISDRSSMTERRWLDAAASLTYCWGVTQKWIEAVEEFKDQRKKIIREWEKAVEEAISAKEGVINRAGTPAGTPPESREDGKEAGRRRLLESREILKDRDTENEEYLKSEADTLGEMLEKGVSEDRFVELLDNGGLQWAPHNILGPEGAPVPENNIDPADAEEHAEQLDEYLGEDGSEPDSHYWETIALLAALGNPNRQGSPDRSGGHSNAADYLENFYSRLEELSNEQSLPEYIVANEALDDDAKQPLANGLLALSDESMDGGFDRLPQSVRNVAIGPWEGSESLSGGDGDPYNSYQWELDFNHLGNLLSSASQQQTGGDQFSVYVTSIIGSYLDGYTLSEDGQSPSHGEIDDYAIESLLDVSTRNIDANHSVITENGIYSHPHRSDPSEILEGLWKHDWTSSQEEIVKQLTDWIPDYANSGDPGKENVAGTSAASIVDLLSDHDGLGSNLRMVRQDDGSGEGFAEFNPVIAGDISRIYYAYIDDFAIEQSLHGGEDAYSPSYVGDMDGGGGLRVSLQDGTSFLQVFMANEDISRNIFTASAEKEMLLIEEGMTANSSDHARIVGEQAGKIQSIVQNSFVNEMNARNMDQSYIETQSIDRIRSAYQGIGIGLSAIPGLVPGVGPLAGTVSGVGVSAITAATEDPLINIVEHQEWHDQMDVDDISDNVDSLISDIEDAADNFGDPDDPDTGLIESNSQISRAALNRRIDSALYGAPDLDANEDLRGEFILGYLTGYNHGGTESDTPTEENSMDS</sequence>
<feature type="compositionally biased region" description="Basic and acidic residues" evidence="1">
    <location>
        <begin position="104"/>
        <end position="114"/>
    </location>
</feature>
<organism evidence="3 4">
    <name type="scientific">Lipingzhangella rawalii</name>
    <dbReference type="NCBI Taxonomy" id="2055835"/>
    <lineage>
        <taxon>Bacteria</taxon>
        <taxon>Bacillati</taxon>
        <taxon>Actinomycetota</taxon>
        <taxon>Actinomycetes</taxon>
        <taxon>Streptosporangiales</taxon>
        <taxon>Nocardiopsidaceae</taxon>
        <taxon>Lipingzhangella</taxon>
    </lineage>
</organism>
<keyword evidence="4" id="KW-1185">Reference proteome</keyword>
<dbReference type="RefSeq" id="WP_310911699.1">
    <property type="nucleotide sequence ID" value="NZ_JAVLVT010000003.1"/>
</dbReference>